<evidence type="ECO:0000256" key="1">
    <source>
        <dbReference type="SAM" id="MobiDB-lite"/>
    </source>
</evidence>
<name>A0A5B0MJ28_PUCGR</name>
<feature type="region of interest" description="Disordered" evidence="1">
    <location>
        <begin position="40"/>
        <end position="64"/>
    </location>
</feature>
<dbReference type="Proteomes" id="UP000325313">
    <property type="component" value="Unassembled WGS sequence"/>
</dbReference>
<evidence type="ECO:0000313" key="2">
    <source>
        <dbReference type="EMBL" id="KAA1077177.1"/>
    </source>
</evidence>
<dbReference type="PANTHER" id="PTHR47150:SF5">
    <property type="entry name" value="OS07G0546750 PROTEIN"/>
    <property type="match status" value="1"/>
</dbReference>
<dbReference type="EMBL" id="VDEP01000453">
    <property type="protein sequence ID" value="KAA1077177.1"/>
    <property type="molecule type" value="Genomic_DNA"/>
</dbReference>
<organism evidence="2 3">
    <name type="scientific">Puccinia graminis f. sp. tritici</name>
    <dbReference type="NCBI Taxonomy" id="56615"/>
    <lineage>
        <taxon>Eukaryota</taxon>
        <taxon>Fungi</taxon>
        <taxon>Dikarya</taxon>
        <taxon>Basidiomycota</taxon>
        <taxon>Pucciniomycotina</taxon>
        <taxon>Pucciniomycetes</taxon>
        <taxon>Pucciniales</taxon>
        <taxon>Pucciniaceae</taxon>
        <taxon>Puccinia</taxon>
    </lineage>
</organism>
<gene>
    <name evidence="2" type="ORF">PGTUg99_006919</name>
</gene>
<proteinExistence type="predicted"/>
<protein>
    <submittedName>
        <fullName evidence="2">Uncharacterized protein</fullName>
    </submittedName>
</protein>
<dbReference type="PANTHER" id="PTHR47150">
    <property type="entry name" value="OS12G0169200 PROTEIN"/>
    <property type="match status" value="1"/>
</dbReference>
<evidence type="ECO:0000313" key="3">
    <source>
        <dbReference type="Proteomes" id="UP000325313"/>
    </source>
</evidence>
<sequence>MEIDPTLLHILLRRRRLMSRKRLEINAVMEAAALLLDEDDQTEQIEPVHGGSKPGKRPNRPRDFEGSYQRLLHQYFSENPLYDDEIFRRRFRMA</sequence>
<reference evidence="2 3" key="1">
    <citation type="submission" date="2019-05" db="EMBL/GenBank/DDBJ databases">
        <title>Emergence of the Ug99 lineage of the wheat stem rust pathogen through somatic hybridization.</title>
        <authorList>
            <person name="Li F."/>
            <person name="Upadhyaya N.M."/>
            <person name="Sperschneider J."/>
            <person name="Matny O."/>
            <person name="Nguyen-Phuc H."/>
            <person name="Mago R."/>
            <person name="Raley C."/>
            <person name="Miller M.E."/>
            <person name="Silverstein K.A.T."/>
            <person name="Henningsen E."/>
            <person name="Hirsch C.D."/>
            <person name="Visser B."/>
            <person name="Pretorius Z.A."/>
            <person name="Steffenson B.J."/>
            <person name="Schwessinger B."/>
            <person name="Dodds P.N."/>
            <person name="Figueroa M."/>
        </authorList>
    </citation>
    <scope>NUCLEOTIDE SEQUENCE [LARGE SCALE GENOMIC DNA]</scope>
    <source>
        <strain evidence="2 3">Ug99</strain>
    </source>
</reference>
<dbReference type="AlphaFoldDB" id="A0A5B0MJ28"/>
<accession>A0A5B0MJ28</accession>
<comment type="caution">
    <text evidence="2">The sequence shown here is derived from an EMBL/GenBank/DDBJ whole genome shotgun (WGS) entry which is preliminary data.</text>
</comment>